<feature type="compositionally biased region" description="Polar residues" evidence="1">
    <location>
        <begin position="22"/>
        <end position="38"/>
    </location>
</feature>
<protein>
    <submittedName>
        <fullName evidence="2">Uncharacterized protein</fullName>
    </submittedName>
</protein>
<feature type="region of interest" description="Disordered" evidence="1">
    <location>
        <begin position="1"/>
        <end position="78"/>
    </location>
</feature>
<gene>
    <name evidence="2" type="ORF">OBRU01_01216</name>
</gene>
<evidence type="ECO:0000313" key="3">
    <source>
        <dbReference type="Proteomes" id="UP000037510"/>
    </source>
</evidence>
<keyword evidence="3" id="KW-1185">Reference proteome</keyword>
<dbReference type="Proteomes" id="UP000037510">
    <property type="component" value="Unassembled WGS sequence"/>
</dbReference>
<evidence type="ECO:0000313" key="2">
    <source>
        <dbReference type="EMBL" id="KOB79050.1"/>
    </source>
</evidence>
<feature type="compositionally biased region" description="Polar residues" evidence="1">
    <location>
        <begin position="1"/>
        <end position="15"/>
    </location>
</feature>
<organism evidence="2 3">
    <name type="scientific">Operophtera brumata</name>
    <name type="common">Winter moth</name>
    <name type="synonym">Phalaena brumata</name>
    <dbReference type="NCBI Taxonomy" id="104452"/>
    <lineage>
        <taxon>Eukaryota</taxon>
        <taxon>Metazoa</taxon>
        <taxon>Ecdysozoa</taxon>
        <taxon>Arthropoda</taxon>
        <taxon>Hexapoda</taxon>
        <taxon>Insecta</taxon>
        <taxon>Pterygota</taxon>
        <taxon>Neoptera</taxon>
        <taxon>Endopterygota</taxon>
        <taxon>Lepidoptera</taxon>
        <taxon>Glossata</taxon>
        <taxon>Ditrysia</taxon>
        <taxon>Geometroidea</taxon>
        <taxon>Geometridae</taxon>
        <taxon>Larentiinae</taxon>
        <taxon>Operophtera</taxon>
    </lineage>
</organism>
<name>A0A0L7LUB7_OPEBR</name>
<proteinExistence type="predicted"/>
<reference evidence="2 3" key="1">
    <citation type="journal article" date="2015" name="Genome Biol. Evol.">
        <title>The genome of winter moth (Operophtera brumata) provides a genomic perspective on sexual dimorphism and phenology.</title>
        <authorList>
            <person name="Derks M.F."/>
            <person name="Smit S."/>
            <person name="Salis L."/>
            <person name="Schijlen E."/>
            <person name="Bossers A."/>
            <person name="Mateman C."/>
            <person name="Pijl A.S."/>
            <person name="de Ridder D."/>
            <person name="Groenen M.A."/>
            <person name="Visser M.E."/>
            <person name="Megens H.J."/>
        </authorList>
    </citation>
    <scope>NUCLEOTIDE SEQUENCE [LARGE SCALE GENOMIC DNA]</scope>
    <source>
        <strain evidence="2">WM2013NL</strain>
        <tissue evidence="2">Head and thorax</tissue>
    </source>
</reference>
<evidence type="ECO:0000256" key="1">
    <source>
        <dbReference type="SAM" id="MobiDB-lite"/>
    </source>
</evidence>
<dbReference type="EMBL" id="JTDY01000070">
    <property type="protein sequence ID" value="KOB79050.1"/>
    <property type="molecule type" value="Genomic_DNA"/>
</dbReference>
<dbReference type="AlphaFoldDB" id="A0A0L7LUB7"/>
<comment type="caution">
    <text evidence="2">The sequence shown here is derived from an EMBL/GenBank/DDBJ whole genome shotgun (WGS) entry which is preliminary data.</text>
</comment>
<sequence>MQSLFTRQRSASLSDANDKTQRNNNNTTIVENEQNRLYNPSAPWQRVPNQKRNRSPDESITNQAKRTQRREKIINKHRGIDNLEHSDTPEIEISNSFSLLGEESGDAQAKKTPKPPPIILYGVDDLAKLTQLIEEVVQTDDYTYKVVSKNQLIISSKTVDKYKTLIEHIRSKGLIGHTFTRKDQKCMRIVIKHLHFKWGAFAEYLEEKVELRISLKTEEDIDEATFYITNLIQVAAWRATPSLSCSSQRNNIPLEIRNKLAEKRKQRRKLHSSRSGSDRTEYNRISRELKELITENQNITCQQKLSTLTENIIKSIDTLASTYLYPVACEVDDDERN</sequence>
<accession>A0A0L7LUB7</accession>